<dbReference type="Pfam" id="PF05345">
    <property type="entry name" value="He_PIG"/>
    <property type="match status" value="2"/>
</dbReference>
<dbReference type="Gene3D" id="2.60.40.10">
    <property type="entry name" value="Immunoglobulins"/>
    <property type="match status" value="2"/>
</dbReference>
<sequence>MISTLFALLIAQLFFSCKKSDKVTTPLPVIAYKQKVISIAEDVSMTPVKPDSTGGAITEYNINPLLPKGLLINKTNGEISGTPSDTLNPTRFIVTAKGPGGMATDTITMLIGTVGFNYGNLGTFTFEKGSTDLSVTALSPQILAGTFVQFFCAPSPDSLTIKTRLKFNSKNGQINGIPDSVTSTDEVPKPATFIITGITTTNKAASATINIYVNDKKPNFAYTYPGSFSVNTSVGTSASSLLTPTVLTNSGVIKKFRMAPQSPALPAGLALDSMTGKITGTPTASFNSNIIIRGLNTGGYQDVSYPLLISTNAVPPQVYYLMSVYSGNTIDTICTRMYSGDPIYLTKSDSIGQANIYITPVVCAGQLASPITYTVTAPFTSGASNENLVLTPSTGMISGSPAGLFTSGTPAHTINIPNAQTSGAAGTFTTNIISNTNFFKYNADGGKAKFVQNGYGFVVNQKIDVANGIYPGYASNWLAPQGGAGVVSYAIYPLTTIGNVLQPLSNFGLTFNTTTGAISGTPTAPTQNLSNLVFCDYVIVGKKSDGSFTYYKIKVKVYSAISDWGS</sequence>
<dbReference type="EMBL" id="LWBO01000010">
    <property type="protein sequence ID" value="OQP49661.1"/>
    <property type="molecule type" value="Genomic_DNA"/>
</dbReference>
<accession>A0ABX3P091</accession>
<keyword evidence="2" id="KW-1185">Reference proteome</keyword>
<evidence type="ECO:0000313" key="2">
    <source>
        <dbReference type="Proteomes" id="UP000192277"/>
    </source>
</evidence>
<proteinExistence type="predicted"/>
<reference evidence="1 2" key="1">
    <citation type="submission" date="2016-04" db="EMBL/GenBank/DDBJ databases">
        <authorList>
            <person name="Chen L."/>
            <person name="Zhuang W."/>
            <person name="Wang G."/>
        </authorList>
    </citation>
    <scope>NUCLEOTIDE SEQUENCE [LARGE SCALE GENOMIC DNA]</scope>
    <source>
        <strain evidence="2">GR20</strain>
    </source>
</reference>
<comment type="caution">
    <text evidence="1">The sequence shown here is derived from an EMBL/GenBank/DDBJ whole genome shotgun (WGS) entry which is preliminary data.</text>
</comment>
<gene>
    <name evidence="1" type="ORF">A4D02_29175</name>
</gene>
<dbReference type="Proteomes" id="UP000192277">
    <property type="component" value="Unassembled WGS sequence"/>
</dbReference>
<name>A0ABX3P091_9BACT</name>
<evidence type="ECO:0000313" key="1">
    <source>
        <dbReference type="EMBL" id="OQP49661.1"/>
    </source>
</evidence>
<organism evidence="1 2">
    <name type="scientific">Niastella koreensis</name>
    <dbReference type="NCBI Taxonomy" id="354356"/>
    <lineage>
        <taxon>Bacteria</taxon>
        <taxon>Pseudomonadati</taxon>
        <taxon>Bacteroidota</taxon>
        <taxon>Chitinophagia</taxon>
        <taxon>Chitinophagales</taxon>
        <taxon>Chitinophagaceae</taxon>
        <taxon>Niastella</taxon>
    </lineage>
</organism>
<dbReference type="InterPro" id="IPR013783">
    <property type="entry name" value="Ig-like_fold"/>
</dbReference>
<protein>
    <submittedName>
        <fullName evidence="1">Uncharacterized protein</fullName>
    </submittedName>
</protein>